<reference evidence="6" key="1">
    <citation type="submission" date="2017-08" db="EMBL/GenBank/DDBJ databases">
        <authorList>
            <person name="Polle J.E."/>
            <person name="Barry K."/>
            <person name="Cushman J."/>
            <person name="Schmutz J."/>
            <person name="Tran D."/>
            <person name="Hathwaick L.T."/>
            <person name="Yim W.C."/>
            <person name="Jenkins J."/>
            <person name="Mckie-Krisberg Z.M."/>
            <person name="Prochnik S."/>
            <person name="Lindquist E."/>
            <person name="Dockter R.B."/>
            <person name="Adam C."/>
            <person name="Molina H."/>
            <person name="Bunkerborg J."/>
            <person name="Jin E."/>
            <person name="Buchheim M."/>
            <person name="Magnuson J."/>
        </authorList>
    </citation>
    <scope>NUCLEOTIDE SEQUENCE</scope>
    <source>
        <strain evidence="6">CCAP 19/18</strain>
    </source>
</reference>
<dbReference type="CDD" id="cd00913">
    <property type="entry name" value="PCD_DCoH_subfamily_a"/>
    <property type="match status" value="1"/>
</dbReference>
<comment type="catalytic activity">
    <reaction evidence="1">
        <text>(4aS,6R)-4a-hydroxy-L-erythro-5,6,7,8-tetrahydrobiopterin = (6R)-L-erythro-6,7-dihydrobiopterin + H2O</text>
        <dbReference type="Rhea" id="RHEA:11920"/>
        <dbReference type="ChEBI" id="CHEBI:15377"/>
        <dbReference type="ChEBI" id="CHEBI:15642"/>
        <dbReference type="ChEBI" id="CHEBI:43120"/>
        <dbReference type="EC" id="4.2.1.96"/>
    </reaction>
</comment>
<evidence type="ECO:0000256" key="5">
    <source>
        <dbReference type="ARBA" id="ARBA00030497"/>
    </source>
</evidence>
<accession>A0ABQ7G9K1</accession>
<gene>
    <name evidence="6" type="ORF">DUNSADRAFT_13322</name>
</gene>
<name>A0ABQ7G9K1_DUNSA</name>
<comment type="caution">
    <text evidence="6">The sequence shown here is derived from an EMBL/GenBank/DDBJ whole genome shotgun (WGS) entry which is preliminary data.</text>
</comment>
<dbReference type="EMBL" id="MU069959">
    <property type="protein sequence ID" value="KAF5831293.1"/>
    <property type="molecule type" value="Genomic_DNA"/>
</dbReference>
<dbReference type="Pfam" id="PF01329">
    <property type="entry name" value="Pterin_4a"/>
    <property type="match status" value="1"/>
</dbReference>
<dbReference type="SUPFAM" id="SSF55248">
    <property type="entry name" value="PCD-like"/>
    <property type="match status" value="1"/>
</dbReference>
<comment type="similarity">
    <text evidence="2">Belongs to the pterin-4-alpha-carbinolamine dehydratase family.</text>
</comment>
<evidence type="ECO:0000313" key="6">
    <source>
        <dbReference type="EMBL" id="KAF5831293.1"/>
    </source>
</evidence>
<dbReference type="PANTHER" id="PTHR12599:SF0">
    <property type="entry name" value="PTERIN-4-ALPHA-CARBINOLAMINE DEHYDRATASE"/>
    <property type="match status" value="1"/>
</dbReference>
<organism evidence="6 7">
    <name type="scientific">Dunaliella salina</name>
    <name type="common">Green alga</name>
    <name type="synonym">Protococcus salinus</name>
    <dbReference type="NCBI Taxonomy" id="3046"/>
    <lineage>
        <taxon>Eukaryota</taxon>
        <taxon>Viridiplantae</taxon>
        <taxon>Chlorophyta</taxon>
        <taxon>core chlorophytes</taxon>
        <taxon>Chlorophyceae</taxon>
        <taxon>CS clade</taxon>
        <taxon>Chlamydomonadales</taxon>
        <taxon>Dunaliellaceae</taxon>
        <taxon>Dunaliella</taxon>
    </lineage>
</organism>
<sequence>MLGFIRKQCVTRICAPKNLPFPLLHSSLPKKPEMACSASLFSGPGSEELRRKGCSVCSKDTPKVPNEGLPKLLAAIPSWSLVDDKKAISRKFVAKNFKAAIDFINKAADVAEAESHHPDLHVTNYREVEVKVSTHAAGGLTDFDFILAAKLDEIPVDYSPKWLEKAQAALQQTNKE</sequence>
<evidence type="ECO:0000313" key="7">
    <source>
        <dbReference type="Proteomes" id="UP000815325"/>
    </source>
</evidence>
<keyword evidence="4" id="KW-0456">Lyase</keyword>
<dbReference type="InterPro" id="IPR036428">
    <property type="entry name" value="PCD_sf"/>
</dbReference>
<dbReference type="Gene3D" id="3.30.1360.20">
    <property type="entry name" value="Transcriptional coactivator/pterin dehydratase"/>
    <property type="match status" value="1"/>
</dbReference>
<keyword evidence="7" id="KW-1185">Reference proteome</keyword>
<evidence type="ECO:0000256" key="2">
    <source>
        <dbReference type="ARBA" id="ARBA00006472"/>
    </source>
</evidence>
<dbReference type="InterPro" id="IPR001533">
    <property type="entry name" value="Pterin_deHydtase"/>
</dbReference>
<evidence type="ECO:0000256" key="4">
    <source>
        <dbReference type="ARBA" id="ARBA00023239"/>
    </source>
</evidence>
<evidence type="ECO:0000256" key="3">
    <source>
        <dbReference type="ARBA" id="ARBA00013252"/>
    </source>
</evidence>
<dbReference type="Proteomes" id="UP000815325">
    <property type="component" value="Unassembled WGS sequence"/>
</dbReference>
<dbReference type="EC" id="4.2.1.96" evidence="3"/>
<protein>
    <recommendedName>
        <fullName evidence="3">4a-hydroxytetrahydrobiopterin dehydratase</fullName>
        <ecNumber evidence="3">4.2.1.96</ecNumber>
    </recommendedName>
    <alternativeName>
        <fullName evidence="5">4-alpha-hydroxy-tetrahydropterin dehydratase</fullName>
    </alternativeName>
</protein>
<proteinExistence type="inferred from homology"/>
<dbReference type="PANTHER" id="PTHR12599">
    <property type="entry name" value="PTERIN-4-ALPHA-CARBINOLAMINE DEHYDRATASE"/>
    <property type="match status" value="1"/>
</dbReference>
<evidence type="ECO:0000256" key="1">
    <source>
        <dbReference type="ARBA" id="ARBA00001554"/>
    </source>
</evidence>
<dbReference type="HAMAP" id="MF_00434">
    <property type="entry name" value="Pterin_4_alpha"/>
    <property type="match status" value="1"/>
</dbReference>